<protein>
    <submittedName>
        <fullName evidence="1">YjbF family lipoprotein</fullName>
    </submittedName>
</protein>
<organism evidence="1 2">
    <name type="scientific">Aliiroseovarius halocynthiae</name>
    <dbReference type="NCBI Taxonomy" id="985055"/>
    <lineage>
        <taxon>Bacteria</taxon>
        <taxon>Pseudomonadati</taxon>
        <taxon>Pseudomonadota</taxon>
        <taxon>Alphaproteobacteria</taxon>
        <taxon>Rhodobacterales</taxon>
        <taxon>Paracoccaceae</taxon>
        <taxon>Aliiroseovarius</taxon>
    </lineage>
</organism>
<evidence type="ECO:0000313" key="1">
    <source>
        <dbReference type="EMBL" id="TQV66445.1"/>
    </source>
</evidence>
<dbReference type="InterPro" id="IPR021308">
    <property type="entry name" value="GfcB"/>
</dbReference>
<proteinExistence type="predicted"/>
<keyword evidence="2" id="KW-1185">Reference proteome</keyword>
<evidence type="ECO:0000313" key="2">
    <source>
        <dbReference type="Proteomes" id="UP000315816"/>
    </source>
</evidence>
<name>A0A545SN99_9RHOB</name>
<dbReference type="AlphaFoldDB" id="A0A545SN99"/>
<dbReference type="OrthoDB" id="6237231at2"/>
<sequence length="210" mass="22237">MSLATAGFLKQTGKNLKSKVIGGKSKGTTAQPAAAPDPNALISKALSATKGPISIVVRLDTNAVLAMSPVGRNGSYVTWGSAPGQGVTYQRGVLANTRGLGSDLMASRIDRAVMAITSGSDADYTRKHYYLGDLGQTTELTLRCSLRRSGSEKVIVGEINADAVIMKEKCRKGQISFTNVYWVDSSGNILKSSQWVGQRIGSLAIQSLRL</sequence>
<dbReference type="Proteomes" id="UP000315816">
    <property type="component" value="Unassembled WGS sequence"/>
</dbReference>
<accession>A0A545SN99</accession>
<gene>
    <name evidence="1" type="ORF">FIL88_13885</name>
</gene>
<dbReference type="InterPro" id="IPR023373">
    <property type="entry name" value="YmcC_sf"/>
</dbReference>
<keyword evidence="1" id="KW-0449">Lipoprotein</keyword>
<reference evidence="1 2" key="1">
    <citation type="submission" date="2019-06" db="EMBL/GenBank/DDBJ databases">
        <title>A novel species of marine bacteria.</title>
        <authorList>
            <person name="Wang Y."/>
        </authorList>
    </citation>
    <scope>NUCLEOTIDE SEQUENCE [LARGE SCALE GENOMIC DNA]</scope>
    <source>
        <strain evidence="1 2">MA1-10</strain>
    </source>
</reference>
<dbReference type="RefSeq" id="WP_142854476.1">
    <property type="nucleotide sequence ID" value="NZ_FXWW01000011.1"/>
</dbReference>
<dbReference type="SUPFAM" id="SSF159270">
    <property type="entry name" value="YmcC-like"/>
    <property type="match status" value="1"/>
</dbReference>
<comment type="caution">
    <text evidence="1">The sequence shown here is derived from an EMBL/GenBank/DDBJ whole genome shotgun (WGS) entry which is preliminary data.</text>
</comment>
<dbReference type="Gene3D" id="2.40.360.10">
    <property type="entry name" value="YmcC-like"/>
    <property type="match status" value="1"/>
</dbReference>
<dbReference type="EMBL" id="VICH01000010">
    <property type="protein sequence ID" value="TQV66445.1"/>
    <property type="molecule type" value="Genomic_DNA"/>
</dbReference>
<dbReference type="Pfam" id="PF11102">
    <property type="entry name" value="YjbF"/>
    <property type="match status" value="1"/>
</dbReference>